<evidence type="ECO:0000313" key="1">
    <source>
        <dbReference type="EMBL" id="CAL8133257.1"/>
    </source>
</evidence>
<organism evidence="1 2">
    <name type="scientific">Orchesella dallaii</name>
    <dbReference type="NCBI Taxonomy" id="48710"/>
    <lineage>
        <taxon>Eukaryota</taxon>
        <taxon>Metazoa</taxon>
        <taxon>Ecdysozoa</taxon>
        <taxon>Arthropoda</taxon>
        <taxon>Hexapoda</taxon>
        <taxon>Collembola</taxon>
        <taxon>Entomobryomorpha</taxon>
        <taxon>Entomobryoidea</taxon>
        <taxon>Orchesellidae</taxon>
        <taxon>Orchesellinae</taxon>
        <taxon>Orchesella</taxon>
    </lineage>
</organism>
<sequence length="240" mass="26778">MNKVEVLKQRTVQQVSVCFKTPVHLKHHEVHVCRRCNINLLLLKREFYDAWICGSCKTKEELSRQLPQLEVKGAPEFVSEDIVDIESHPPVVPMQILENLRSGDDHIGQVDDEIAIALVDIEQMEIANITVKARVADHEYQTIEATLVSALSSLASISNQIAALANEMPKDMVPSLLKEALDTAHLVGNQIQDLNNKRRLEVRSYLSSHCVGIGTAKIAQSEYLFGSDLAETLKSTEVTN</sequence>
<dbReference type="Proteomes" id="UP001642540">
    <property type="component" value="Unassembled WGS sequence"/>
</dbReference>
<gene>
    <name evidence="1" type="ORF">ODALV1_LOCUS24986</name>
</gene>
<keyword evidence="2" id="KW-1185">Reference proteome</keyword>
<evidence type="ECO:0000313" key="2">
    <source>
        <dbReference type="Proteomes" id="UP001642540"/>
    </source>
</evidence>
<accession>A0ABP1RQI8</accession>
<comment type="caution">
    <text evidence="1">The sequence shown here is derived from an EMBL/GenBank/DDBJ whole genome shotgun (WGS) entry which is preliminary data.</text>
</comment>
<reference evidence="1 2" key="1">
    <citation type="submission" date="2024-08" db="EMBL/GenBank/DDBJ databases">
        <authorList>
            <person name="Cucini C."/>
            <person name="Frati F."/>
        </authorList>
    </citation>
    <scope>NUCLEOTIDE SEQUENCE [LARGE SCALE GENOMIC DNA]</scope>
</reference>
<protein>
    <submittedName>
        <fullName evidence="1">Uncharacterized protein</fullName>
    </submittedName>
</protein>
<dbReference type="EMBL" id="CAXLJM020000097">
    <property type="protein sequence ID" value="CAL8133257.1"/>
    <property type="molecule type" value="Genomic_DNA"/>
</dbReference>
<name>A0ABP1RQI8_9HEXA</name>
<proteinExistence type="predicted"/>